<feature type="domain" description="DUF642" evidence="3">
    <location>
        <begin position="42"/>
        <end position="216"/>
    </location>
</feature>
<organism evidence="4 5">
    <name type="scientific">Klebsormidium nitens</name>
    <name type="common">Green alga</name>
    <name type="synonym">Ulothrix nitens</name>
    <dbReference type="NCBI Taxonomy" id="105231"/>
    <lineage>
        <taxon>Eukaryota</taxon>
        <taxon>Viridiplantae</taxon>
        <taxon>Streptophyta</taxon>
        <taxon>Klebsormidiophyceae</taxon>
        <taxon>Klebsormidiales</taxon>
        <taxon>Klebsormidiaceae</taxon>
        <taxon>Klebsormidium</taxon>
    </lineage>
</organism>
<evidence type="ECO:0000256" key="2">
    <source>
        <dbReference type="SAM" id="SignalP"/>
    </source>
</evidence>
<dbReference type="Pfam" id="PF04862">
    <property type="entry name" value="DUF642"/>
    <property type="match status" value="2"/>
</dbReference>
<keyword evidence="2" id="KW-0732">Signal</keyword>
<dbReference type="InterPro" id="IPR006946">
    <property type="entry name" value="DGR2-like_dom"/>
</dbReference>
<accession>A0A1Y1I2W5</accession>
<evidence type="ECO:0000313" key="5">
    <source>
        <dbReference type="Proteomes" id="UP000054558"/>
    </source>
</evidence>
<feature type="chain" id="PRO_5012530635" description="DUF642 domain-containing protein" evidence="2">
    <location>
        <begin position="29"/>
        <end position="782"/>
    </location>
</feature>
<evidence type="ECO:0000256" key="1">
    <source>
        <dbReference type="SAM" id="MobiDB-lite"/>
    </source>
</evidence>
<keyword evidence="5" id="KW-1185">Reference proteome</keyword>
<feature type="signal peptide" evidence="2">
    <location>
        <begin position="1"/>
        <end position="28"/>
    </location>
</feature>
<feature type="region of interest" description="Disordered" evidence="1">
    <location>
        <begin position="497"/>
        <end position="545"/>
    </location>
</feature>
<dbReference type="AlphaFoldDB" id="A0A1Y1I2W5"/>
<proteinExistence type="predicted"/>
<dbReference type="Proteomes" id="UP000054558">
    <property type="component" value="Unassembled WGS sequence"/>
</dbReference>
<protein>
    <recommendedName>
        <fullName evidence="3">DUF642 domain-containing protein</fullName>
    </recommendedName>
</protein>
<dbReference type="EMBL" id="DF237156">
    <property type="protein sequence ID" value="GAQ84813.1"/>
    <property type="molecule type" value="Genomic_DNA"/>
</dbReference>
<sequence>MARPRAFSHWPLAIVLLLLGWISVNVSAQPYPPFSPSPSGDNLLVNGDFEDASSTSDTFVTIDPRNSTGAYLTGWEIIYNPYNPDGTPSGGNIEVDGNFQWQPFSGNRSIDMAGTSGGAMRQSFSTAPRATYQLQFALARNPDNFANDQSLRWLEVSVGDAEVEFSVSANDGSPTRADMQYSVQTVPFTANGTVTTLLFAEGGNTAADGYGCVIDGAIVTFVSVPPVTGNLLLNPDFEEGTPFTEERFYRVDPRNLTGYWLANWDVIPSRSQYAGTDLGSIEVNRYTYWEAYSGERSIDMAGQTPGAISQSFVTTPGALYDLSFALSRNPESSSTDVKTLVVDVGNLTGGSAQYFPVPFDPARTTTNMLYTLQRLTFAAVSNETTLVFYEEDATSSAYGAVIDYVAATESDLYPAPPPFPSSPHHEWLPPLRSDPPRRPSFPLRPLSAHYHLLPVFHPPKYHLLLRFLPTPLRRTPPPSLSIRLQISPPLNFSAPESIPPPPVLAPPTSVNPPPLLLNPPPTQPPPLAPPPTLSSPPPNLPPPPSSVPFPPPVLVPPPLSSPPPIPAESNPPPPAVPSLPPPFPAFPPPAIAPAFPPPAIRPTPPSPTPAPTFPLPACDDICEVADVTSLIFCAASGSCEVYMALGTYVLSAPLPPLARTVTFLGWGSTIVIEGSAPPPPFVAPSPLLASPLPSKDLQLPPPALSAPPPILETAPYPPPPTYISPPLADEVSTNSPPETLPIPPLGRHLQYSRPPDPNFAYGHAPTCRDYSSSLTTPTFRNV</sequence>
<gene>
    <name evidence="4" type="ORF">KFL_002070090</name>
</gene>
<evidence type="ECO:0000259" key="3">
    <source>
        <dbReference type="Pfam" id="PF04862"/>
    </source>
</evidence>
<dbReference type="Gene3D" id="2.60.120.260">
    <property type="entry name" value="Galactose-binding domain-like"/>
    <property type="match status" value="2"/>
</dbReference>
<feature type="region of interest" description="Disordered" evidence="1">
    <location>
        <begin position="560"/>
        <end position="580"/>
    </location>
</feature>
<dbReference type="OMA" id="APLQDYR"/>
<feature type="region of interest" description="Disordered" evidence="1">
    <location>
        <begin position="763"/>
        <end position="782"/>
    </location>
</feature>
<feature type="compositionally biased region" description="Polar residues" evidence="1">
    <location>
        <begin position="769"/>
        <end position="782"/>
    </location>
</feature>
<name>A0A1Y1I2W5_KLENI</name>
<feature type="domain" description="DUF642" evidence="3">
    <location>
        <begin position="231"/>
        <end position="406"/>
    </location>
</feature>
<reference evidence="4 5" key="1">
    <citation type="journal article" date="2014" name="Nat. Commun.">
        <title>Klebsormidium flaccidum genome reveals primary factors for plant terrestrial adaptation.</title>
        <authorList>
            <person name="Hori K."/>
            <person name="Maruyama F."/>
            <person name="Fujisawa T."/>
            <person name="Togashi T."/>
            <person name="Yamamoto N."/>
            <person name="Seo M."/>
            <person name="Sato S."/>
            <person name="Yamada T."/>
            <person name="Mori H."/>
            <person name="Tajima N."/>
            <person name="Moriyama T."/>
            <person name="Ikeuchi M."/>
            <person name="Watanabe M."/>
            <person name="Wada H."/>
            <person name="Kobayashi K."/>
            <person name="Saito M."/>
            <person name="Masuda T."/>
            <person name="Sasaki-Sekimoto Y."/>
            <person name="Mashiguchi K."/>
            <person name="Awai K."/>
            <person name="Shimojima M."/>
            <person name="Masuda S."/>
            <person name="Iwai M."/>
            <person name="Nobusawa T."/>
            <person name="Narise T."/>
            <person name="Kondo S."/>
            <person name="Saito H."/>
            <person name="Sato R."/>
            <person name="Murakawa M."/>
            <person name="Ihara Y."/>
            <person name="Oshima-Yamada Y."/>
            <person name="Ohtaka K."/>
            <person name="Satoh M."/>
            <person name="Sonobe K."/>
            <person name="Ishii M."/>
            <person name="Ohtani R."/>
            <person name="Kanamori-Sato M."/>
            <person name="Honoki R."/>
            <person name="Miyazaki D."/>
            <person name="Mochizuki H."/>
            <person name="Umetsu J."/>
            <person name="Higashi K."/>
            <person name="Shibata D."/>
            <person name="Kamiya Y."/>
            <person name="Sato N."/>
            <person name="Nakamura Y."/>
            <person name="Tabata S."/>
            <person name="Ida S."/>
            <person name="Kurokawa K."/>
            <person name="Ohta H."/>
        </authorList>
    </citation>
    <scope>NUCLEOTIDE SEQUENCE [LARGE SCALE GENOMIC DNA]</scope>
    <source>
        <strain evidence="4 5">NIES-2285</strain>
    </source>
</reference>
<evidence type="ECO:0000313" key="4">
    <source>
        <dbReference type="EMBL" id="GAQ84813.1"/>
    </source>
</evidence>